<reference evidence="11" key="2">
    <citation type="submission" date="2020-01" db="EMBL/GenBank/DDBJ databases">
        <authorList>
            <person name="Korhonen P.K.K."/>
            <person name="Guangxu M.G."/>
            <person name="Wang T.W."/>
            <person name="Stroehlein A.J.S."/>
            <person name="Young N.D."/>
            <person name="Ang C.-S.A."/>
            <person name="Fernando D.W.F."/>
            <person name="Lu H.L."/>
            <person name="Taylor S.T."/>
            <person name="Ehtesham M.E.M."/>
            <person name="Najaraj S.H.N."/>
            <person name="Harsha G.H.G."/>
            <person name="Madugundu A.M."/>
            <person name="Renuse S.R."/>
            <person name="Holt D.H."/>
            <person name="Pandey A.P."/>
            <person name="Papenfuss A.P."/>
            <person name="Gasser R.B.G."/>
            <person name="Fischer K.F."/>
        </authorList>
    </citation>
    <scope>NUCLEOTIDE SEQUENCE</scope>
    <source>
        <strain evidence="11">SSS_KF_BRIS2020</strain>
    </source>
</reference>
<keyword evidence="13" id="KW-1185">Reference proteome</keyword>
<evidence type="ECO:0000259" key="10">
    <source>
        <dbReference type="Pfam" id="PF01769"/>
    </source>
</evidence>
<evidence type="ECO:0000256" key="6">
    <source>
        <dbReference type="ARBA" id="ARBA00022989"/>
    </source>
</evidence>
<comment type="subcellular location">
    <subcellularLocation>
        <location evidence="1">Membrane</location>
        <topology evidence="1">Multi-pass membrane protein</topology>
    </subcellularLocation>
</comment>
<evidence type="ECO:0000256" key="9">
    <source>
        <dbReference type="SAM" id="Phobius"/>
    </source>
</evidence>
<feature type="transmembrane region" description="Helical" evidence="9">
    <location>
        <begin position="219"/>
        <end position="241"/>
    </location>
</feature>
<dbReference type="Gene3D" id="1.10.357.20">
    <property type="entry name" value="SLC41 divalent cation transporters, integral membrane domain"/>
    <property type="match status" value="2"/>
</dbReference>
<dbReference type="EMBL" id="WVUK01000056">
    <property type="protein sequence ID" value="KAF7492499.1"/>
    <property type="molecule type" value="Genomic_DNA"/>
</dbReference>
<evidence type="ECO:0000256" key="7">
    <source>
        <dbReference type="ARBA" id="ARBA00023065"/>
    </source>
</evidence>
<dbReference type="InterPro" id="IPR045349">
    <property type="entry name" value="SLC41A1-3"/>
</dbReference>
<evidence type="ECO:0000313" key="12">
    <source>
        <dbReference type="EnsemblMetazoa" id="KAF7492499.1"/>
    </source>
</evidence>
<dbReference type="PANTHER" id="PTHR16228:SF7">
    <property type="entry name" value="SLC41A_MGTE INTEGRAL MEMBRANE DOMAIN-CONTAINING PROTEIN"/>
    <property type="match status" value="1"/>
</dbReference>
<comment type="similarity">
    <text evidence="2">Belongs to the SLC41A transporter family.</text>
</comment>
<evidence type="ECO:0000256" key="2">
    <source>
        <dbReference type="ARBA" id="ARBA00009749"/>
    </source>
</evidence>
<keyword evidence="3" id="KW-0813">Transport</keyword>
<evidence type="ECO:0000256" key="5">
    <source>
        <dbReference type="ARBA" id="ARBA00022842"/>
    </source>
</evidence>
<feature type="transmembrane region" description="Helical" evidence="9">
    <location>
        <begin position="151"/>
        <end position="178"/>
    </location>
</feature>
<keyword evidence="5" id="KW-0460">Magnesium</keyword>
<keyword evidence="7" id="KW-0406">Ion transport</keyword>
<dbReference type="SUPFAM" id="SSF161093">
    <property type="entry name" value="MgtE membrane domain-like"/>
    <property type="match status" value="2"/>
</dbReference>
<dbReference type="PANTHER" id="PTHR16228">
    <property type="entry name" value="DIVALENT CATION TRANSPORTER SOLUTE CARRIER FAMILY 41"/>
    <property type="match status" value="1"/>
</dbReference>
<evidence type="ECO:0000313" key="11">
    <source>
        <dbReference type="EMBL" id="KAF7492499.1"/>
    </source>
</evidence>
<dbReference type="OrthoDB" id="5791097at2759"/>
<feature type="domain" description="SLC41A/MgtE integral membrane" evidence="10">
    <location>
        <begin position="285"/>
        <end position="426"/>
    </location>
</feature>
<feature type="transmembrane region" description="Helical" evidence="9">
    <location>
        <begin position="6"/>
        <end position="28"/>
    </location>
</feature>
<proteinExistence type="inferred from homology"/>
<reference evidence="13" key="1">
    <citation type="journal article" date="2020" name="PLoS Negl. Trop. Dis.">
        <title>High-quality nuclear genome for Sarcoptes scabiei-A critical resource for a neglected parasite.</title>
        <authorList>
            <person name="Korhonen P.K."/>
            <person name="Gasser R.B."/>
            <person name="Ma G."/>
            <person name="Wang T."/>
            <person name="Stroehlein A.J."/>
            <person name="Young N.D."/>
            <person name="Ang C.S."/>
            <person name="Fernando D.D."/>
            <person name="Lu H.C."/>
            <person name="Taylor S."/>
            <person name="Reynolds S.L."/>
            <person name="Mofiz E."/>
            <person name="Najaraj S.H."/>
            <person name="Gowda H."/>
            <person name="Madugundu A."/>
            <person name="Renuse S."/>
            <person name="Holt D."/>
            <person name="Pandey A."/>
            <person name="Papenfuss A.T."/>
            <person name="Fischer K."/>
        </authorList>
    </citation>
    <scope>NUCLEOTIDE SEQUENCE [LARGE SCALE GENOMIC DNA]</scope>
</reference>
<feature type="transmembrane region" description="Helical" evidence="9">
    <location>
        <begin position="253"/>
        <end position="271"/>
    </location>
</feature>
<evidence type="ECO:0000256" key="4">
    <source>
        <dbReference type="ARBA" id="ARBA00022692"/>
    </source>
</evidence>
<feature type="transmembrane region" description="Helical" evidence="9">
    <location>
        <begin position="283"/>
        <end position="308"/>
    </location>
</feature>
<dbReference type="Proteomes" id="UP000070412">
    <property type="component" value="Unassembled WGS sequence"/>
</dbReference>
<name>A0A834R9X7_SARSC</name>
<feature type="transmembrane region" description="Helical" evidence="9">
    <location>
        <begin position="372"/>
        <end position="398"/>
    </location>
</feature>
<protein>
    <submittedName>
        <fullName evidence="11">Solute carrier family 41 member 1</fullName>
    </submittedName>
</protein>
<keyword evidence="8 9" id="KW-0472">Membrane</keyword>
<feature type="transmembrane region" description="Helical" evidence="9">
    <location>
        <begin position="342"/>
        <end position="360"/>
    </location>
</feature>
<accession>A0A834R9X7</accession>
<feature type="transmembrane region" description="Helical" evidence="9">
    <location>
        <begin position="410"/>
        <end position="432"/>
    </location>
</feature>
<feature type="transmembrane region" description="Helical" evidence="9">
    <location>
        <begin position="116"/>
        <end position="139"/>
    </location>
</feature>
<evidence type="ECO:0000256" key="8">
    <source>
        <dbReference type="ARBA" id="ARBA00023136"/>
    </source>
</evidence>
<dbReference type="EnsemblMetazoa" id="SSS_6507s_mrna">
    <property type="protein sequence ID" value="KAF7492499.1"/>
    <property type="gene ID" value="SSS_6507"/>
</dbReference>
<evidence type="ECO:0000256" key="1">
    <source>
        <dbReference type="ARBA" id="ARBA00004141"/>
    </source>
</evidence>
<evidence type="ECO:0000256" key="3">
    <source>
        <dbReference type="ARBA" id="ARBA00022448"/>
    </source>
</evidence>
<organism evidence="11">
    <name type="scientific">Sarcoptes scabiei</name>
    <name type="common">Itch mite</name>
    <name type="synonym">Acarus scabiei</name>
    <dbReference type="NCBI Taxonomy" id="52283"/>
    <lineage>
        <taxon>Eukaryota</taxon>
        <taxon>Metazoa</taxon>
        <taxon>Ecdysozoa</taxon>
        <taxon>Arthropoda</taxon>
        <taxon>Chelicerata</taxon>
        <taxon>Arachnida</taxon>
        <taxon>Acari</taxon>
        <taxon>Acariformes</taxon>
        <taxon>Sarcoptiformes</taxon>
        <taxon>Astigmata</taxon>
        <taxon>Psoroptidia</taxon>
        <taxon>Sarcoptoidea</taxon>
        <taxon>Sarcoptidae</taxon>
        <taxon>Sarcoptinae</taxon>
        <taxon>Sarcoptes</taxon>
    </lineage>
</organism>
<dbReference type="Pfam" id="PF01769">
    <property type="entry name" value="MgtE"/>
    <property type="match status" value="2"/>
</dbReference>
<reference evidence="12" key="3">
    <citation type="submission" date="2022-06" db="UniProtKB">
        <authorList>
            <consortium name="EnsemblMetazoa"/>
        </authorList>
    </citation>
    <scope>IDENTIFICATION</scope>
</reference>
<keyword evidence="6 9" id="KW-1133">Transmembrane helix</keyword>
<dbReference type="GO" id="GO:0005886">
    <property type="term" value="C:plasma membrane"/>
    <property type="evidence" value="ECO:0007669"/>
    <property type="project" value="TreeGrafter"/>
</dbReference>
<dbReference type="AlphaFoldDB" id="A0A834R9X7"/>
<sequence length="455" mass="51845">MLTIQQWLTILMLAIFMTIVIFCFYFLAKINAAQLIQLDTLLFMGFIQSYAGLKLFEANSLESFKQMKGVIALVPVLMDFKGNLEITMASRLSTLANTSDQMHTFDGFLKIIKQNFILIECQATVVSFAAVIITTFYLILDQTLQSFERLISLFAIAFSTASLTCSLVVTLISGFIMISGFDPDGIATSLASSLGDCLTVLTFIFFTDVFYKQEAHQNFWSYSAIITLFIVICPILFYGLIKEPNARSLFIQCWPPLILSTLISMVSGFLFDNVNEKFKQTSLLMPMIGGFVGNSISMISNSISINFFRLEQNQIKTFLSLKDVFWNYEYNEKISKNSRSHVIHAFVPCLFIYLVTLTILNPNLVNLTPMFVILFLIFGLILHITMLYLTCNMVHWVFVRFKRNPDDNVIPVMTSIVDCCASMALMIFYQILTWYDDPNPRIQTNEIIPRNFINS</sequence>
<feature type="domain" description="SLC41A/MgtE integral membrane" evidence="10">
    <location>
        <begin position="74"/>
        <end position="205"/>
    </location>
</feature>
<dbReference type="InterPro" id="IPR006667">
    <property type="entry name" value="SLC41_membr_dom"/>
</dbReference>
<feature type="transmembrane region" description="Helical" evidence="9">
    <location>
        <begin position="185"/>
        <end position="207"/>
    </location>
</feature>
<dbReference type="GO" id="GO:0008324">
    <property type="term" value="F:monoatomic cation transmembrane transporter activity"/>
    <property type="evidence" value="ECO:0007669"/>
    <property type="project" value="InterPro"/>
</dbReference>
<keyword evidence="4 9" id="KW-0812">Transmembrane</keyword>
<gene>
    <name evidence="11" type="ORF">SSS_6507</name>
</gene>
<dbReference type="InterPro" id="IPR036739">
    <property type="entry name" value="SLC41_membr_dom_sf"/>
</dbReference>
<evidence type="ECO:0000313" key="13">
    <source>
        <dbReference type="Proteomes" id="UP000070412"/>
    </source>
</evidence>